<dbReference type="PROSITE" id="PS00518">
    <property type="entry name" value="ZF_RING_1"/>
    <property type="match status" value="1"/>
</dbReference>
<dbReference type="GeneTree" id="ENSGT00630000089884"/>
<dbReference type="GO" id="GO:2000051">
    <property type="term" value="P:negative regulation of non-canonical Wnt signaling pathway"/>
    <property type="evidence" value="ECO:0007669"/>
    <property type="project" value="TreeGrafter"/>
</dbReference>
<evidence type="ECO:0000256" key="6">
    <source>
        <dbReference type="ARBA" id="ARBA00022859"/>
    </source>
</evidence>
<evidence type="ECO:0000256" key="3">
    <source>
        <dbReference type="ARBA" id="ARBA00022723"/>
    </source>
</evidence>
<name>A0A803V2Q0_FICAL</name>
<dbReference type="InterPro" id="IPR001841">
    <property type="entry name" value="Znf_RING"/>
</dbReference>
<keyword evidence="5" id="KW-0862">Zinc</keyword>
<dbReference type="GO" id="GO:0005730">
    <property type="term" value="C:nucleolus"/>
    <property type="evidence" value="ECO:0007669"/>
    <property type="project" value="TreeGrafter"/>
</dbReference>
<dbReference type="GO" id="GO:0006511">
    <property type="term" value="P:ubiquitin-dependent protein catabolic process"/>
    <property type="evidence" value="ECO:0007669"/>
    <property type="project" value="TreeGrafter"/>
</dbReference>
<keyword evidence="6" id="KW-0391">Immunity</keyword>
<keyword evidence="4 7" id="KW-0863">Zinc-finger</keyword>
<sequence>METGQMVVLLNLQNLYESLYDALNQYYVYLAGQKYVDLGLGTHRVKCRVHPKFRLIVIEEKDVVYRHFPIPLINRLEKHYLDLSTVLDAGQRAAVQELQRWVQEFTAVNAEEHFIGQQRYSPADVFVGYHGNACASLVLQGAQRLRPHCPPAQLLPRVTHWAQLALLNCATPDAVIRLCSCPGVFMAHALAHTYFRQQQHTSFADFLGAQVCAGAAPQVTFTEVTTFSRLLTSADVPCLEREVQGRAQRPQILFLQQFDTEYSFLKGIRDFLDATSGNKVLIIQTDFEDGSQDAQLIASAKYTVVNEINKVDLGEASVFVYFIMKLSRVEGGTSYVGFQGGLWQSVHIDDLRRSKDMISDLTALQSLTISQVFSEDPAAGTGELCAGDRGTLPANGEAQEEEMEVETPEPGGEILDTTVLLRTCVQSAVGMLRDQNEDLSRSRRRIEILLGFFSREDELKASFLKITKARLSSLLKKQEENSLHPKNWVLREASNLSALQEAGTFRHTLWKRVQKVVTPLLALLITVIDRNGNLELLARPGTKWVTDLWMFIFSDTKFLSVPPGVGKNSSQPEIILVQNNMMVSADAGNEMPFSWRIKEYLEEMWLEAQYIQNTEGHAEKFVEYFQKTALGKFISALTEGERQMLFQCYVTDFIVLTIGVSSQEELQCLQVAFMSCVEEWVAKSPWREELVPALPWVHLAHNQFKSRLQNFSRILAVHPRVTDYLLQQPNWEWSAVLDVLAAVVCAEELEKQVQTAPPELWLQRVKNLHMPIEFLCQEEGAQRQGSQCHQLLRELRACWSRVFAMALFVEHVLFGIHAVMPEFEDLARKYTLLLGKCFQHHSDMKSHPTFAAVMTVLCQCKNEVSSRHGLEPCPICLGQPKDPVCLPCNHVFCHKCISQWLVPAQMHCPYCRVAVEDVELTVSEELRAAIAKNALFRQRCNNFFIDAVTTMCFRDNQPPEAEVIQSLLNLLFVHRSLVKDSDHPAVYTKFLSPFNDEVDETPIIRSVMLKLLLKYSFNEVKDDVQRYLSQVEHNELLEKNDKKELYLLFVNCLEVRQRGSSGALSGVPAGRGPGAPGPEQGCRADLRPAAAHPADEGEAALPEECGEVLQPGQERLAPCVPGQEDCQPARHGVCSEAGHRATVQLGVPRLFPWQVQHSQSQHMDRYLVCGERYRALRDAVGRAMMEGTQLPVLLAWVGSILMALTLSHLCFQQIEVMTEFIQSCQVLNSPELQLLAVALVRNTVPRLAVEPWGCSQQGALVEMAVHMAAVLLCGHSPVLQPLRNLACQPHSMQRSFLPTMPEDIMAQARTWEEVGNLHWYGECCWLCGLPMETSRCPDCQIPIGGVNHKPVQGFHQEDRTQTGHILGDVEHRRTLGMSDRGVPPGVFVLLRLLTHLAMLLGASRDPQSLGGMIKPTVHDVVSFLKQHIQEDLAQLIRILGKSVDDTVNIVHLVLSSLLQQQPGQWLVQLDGVLSTKEKRNKWEQIVANTIIVPELKDLDKKLLKLNQQIQEDERLSSNPIVKIVYGDPAAFLSQLPGDSHIHHSKMWSCRRRVSVENLGHVLQQKNAKDTVPLLWKFLQKETELRLVKFLPEILALQRDLVRQFQNTAEIKHCSIREFLREPHSDVMRNLLERRVNVFLSVWNKLRSSLDTNGEIKLPKGYCDADLSVDSRLEVLLPRRRGLGLCSTALASYLIGLHNDFVHSVNRHTKEDDRYLISPSEVADLHLISYEVERDLIPLILSNCQYSMEKGGETLQDFDLERIQQQVISKLLQGKPLITLTGIPTLVYRHDRNYEQLLNDVRSKLEQSALPSSVMNMISGELQSYSDVCDALSLTEITLGFLAMAGENAEMLLTEYIEQVLQMGDQTNPHVLQALRRCQLKHSLALWQFLCAHKSEQLLRLGRDPFADMSPDYKEELTPELAKLLHTFLVHSRLETFLQELHEMIILKLRRVQAVEEFKPKWSLKESLVPYLDAKDPELALELEHTFPDEILLSHVTGTWKAAAVFKREHRES</sequence>
<accession>A0A803V2Q0</accession>
<dbReference type="InterPro" id="IPR031248">
    <property type="entry name" value="RNF213"/>
</dbReference>
<keyword evidence="3" id="KW-0479">Metal-binding</keyword>
<dbReference type="Ensembl" id="ENSFALT00000034742.1">
    <property type="protein sequence ID" value="ENSFALP00000017006.1"/>
    <property type="gene ID" value="ENSFALG00000012461.2"/>
</dbReference>
<evidence type="ECO:0000256" key="7">
    <source>
        <dbReference type="PROSITE-ProRule" id="PRU00175"/>
    </source>
</evidence>
<proteinExistence type="predicted"/>
<organism evidence="11 12">
    <name type="scientific">Ficedula albicollis</name>
    <name type="common">Collared flycatcher</name>
    <name type="synonym">Muscicapa albicollis</name>
    <dbReference type="NCBI Taxonomy" id="59894"/>
    <lineage>
        <taxon>Eukaryota</taxon>
        <taxon>Metazoa</taxon>
        <taxon>Chordata</taxon>
        <taxon>Craniata</taxon>
        <taxon>Vertebrata</taxon>
        <taxon>Euteleostomi</taxon>
        <taxon>Archelosauria</taxon>
        <taxon>Archosauria</taxon>
        <taxon>Dinosauria</taxon>
        <taxon>Saurischia</taxon>
        <taxon>Theropoda</taxon>
        <taxon>Coelurosauria</taxon>
        <taxon>Aves</taxon>
        <taxon>Neognathae</taxon>
        <taxon>Neoaves</taxon>
        <taxon>Telluraves</taxon>
        <taxon>Australaves</taxon>
        <taxon>Passeriformes</taxon>
        <taxon>Muscicapidae</taxon>
        <taxon>Ficedula</taxon>
    </lineage>
</organism>
<dbReference type="PANTHER" id="PTHR22605">
    <property type="entry name" value="RZ-TYPE DOMAIN-CONTAINING PROTEIN"/>
    <property type="match status" value="1"/>
</dbReference>
<dbReference type="GO" id="GO:0002040">
    <property type="term" value="P:sprouting angiogenesis"/>
    <property type="evidence" value="ECO:0007669"/>
    <property type="project" value="TreeGrafter"/>
</dbReference>
<evidence type="ECO:0000313" key="12">
    <source>
        <dbReference type="Proteomes" id="UP000016665"/>
    </source>
</evidence>
<dbReference type="InterPro" id="IPR013083">
    <property type="entry name" value="Znf_RING/FYVE/PHD"/>
</dbReference>
<protein>
    <submittedName>
        <fullName evidence="11">Ring finger protein 213</fullName>
    </submittedName>
</protein>
<gene>
    <name evidence="11" type="primary">RNF213</name>
</gene>
<dbReference type="GO" id="GO:0016887">
    <property type="term" value="F:ATP hydrolysis activity"/>
    <property type="evidence" value="ECO:0007669"/>
    <property type="project" value="InterPro"/>
</dbReference>
<reference evidence="11" key="3">
    <citation type="submission" date="2025-09" db="UniProtKB">
        <authorList>
            <consortium name="Ensembl"/>
        </authorList>
    </citation>
    <scope>IDENTIFICATION</scope>
</reference>
<feature type="domain" description="RZ-type" evidence="10">
    <location>
        <begin position="1288"/>
        <end position="1362"/>
    </location>
</feature>
<dbReference type="GO" id="GO:0016020">
    <property type="term" value="C:membrane"/>
    <property type="evidence" value="ECO:0007669"/>
    <property type="project" value="TreeGrafter"/>
</dbReference>
<dbReference type="GO" id="GO:0008270">
    <property type="term" value="F:zinc ion binding"/>
    <property type="evidence" value="ECO:0007669"/>
    <property type="project" value="UniProtKB-KW"/>
</dbReference>
<reference evidence="11" key="2">
    <citation type="submission" date="2025-08" db="UniProtKB">
        <authorList>
            <consortium name="Ensembl"/>
        </authorList>
    </citation>
    <scope>IDENTIFICATION</scope>
</reference>
<dbReference type="GO" id="GO:0004842">
    <property type="term" value="F:ubiquitin-protein transferase activity"/>
    <property type="evidence" value="ECO:0007669"/>
    <property type="project" value="InterPro"/>
</dbReference>
<dbReference type="PANTHER" id="PTHR22605:SF16">
    <property type="entry name" value="E3 UBIQUITIN-PROTEIN LIGASE RNF213"/>
    <property type="match status" value="1"/>
</dbReference>
<evidence type="ECO:0000259" key="9">
    <source>
        <dbReference type="PROSITE" id="PS50089"/>
    </source>
</evidence>
<dbReference type="GO" id="GO:0005829">
    <property type="term" value="C:cytosol"/>
    <property type="evidence" value="ECO:0007669"/>
    <property type="project" value="TreeGrafter"/>
</dbReference>
<dbReference type="Pfam" id="PF20173">
    <property type="entry name" value="ZnF_RZ-type"/>
    <property type="match status" value="1"/>
</dbReference>
<feature type="region of interest" description="Disordered" evidence="8">
    <location>
        <begin position="1060"/>
        <end position="1081"/>
    </location>
</feature>
<dbReference type="GO" id="GO:0002376">
    <property type="term" value="P:immune system process"/>
    <property type="evidence" value="ECO:0007669"/>
    <property type="project" value="UniProtKB-KW"/>
</dbReference>
<dbReference type="Gene3D" id="3.30.40.10">
    <property type="entry name" value="Zinc/RING finger domain, C3HC4 (zinc finger)"/>
    <property type="match status" value="1"/>
</dbReference>
<dbReference type="SMART" id="SM00184">
    <property type="entry name" value="RING"/>
    <property type="match status" value="1"/>
</dbReference>
<keyword evidence="12" id="KW-1185">Reference proteome</keyword>
<evidence type="ECO:0000256" key="1">
    <source>
        <dbReference type="ARBA" id="ARBA00004496"/>
    </source>
</evidence>
<dbReference type="Proteomes" id="UP000016665">
    <property type="component" value="Chromosome 18"/>
</dbReference>
<dbReference type="PROSITE" id="PS50089">
    <property type="entry name" value="ZF_RING_2"/>
    <property type="match status" value="1"/>
</dbReference>
<dbReference type="CDD" id="cd16561">
    <property type="entry name" value="RING-HC_RNF213"/>
    <property type="match status" value="1"/>
</dbReference>
<evidence type="ECO:0000256" key="8">
    <source>
        <dbReference type="SAM" id="MobiDB-lite"/>
    </source>
</evidence>
<dbReference type="PROSITE" id="PS51981">
    <property type="entry name" value="ZF_RZ"/>
    <property type="match status" value="1"/>
</dbReference>
<evidence type="ECO:0000256" key="4">
    <source>
        <dbReference type="ARBA" id="ARBA00022771"/>
    </source>
</evidence>
<comment type="subcellular location">
    <subcellularLocation>
        <location evidence="1">Cytoplasm</location>
    </subcellularLocation>
</comment>
<keyword evidence="2" id="KW-0963">Cytoplasm</keyword>
<dbReference type="InterPro" id="IPR046439">
    <property type="entry name" value="ZF_RZ_dom"/>
</dbReference>
<feature type="domain" description="RING-type" evidence="9">
    <location>
        <begin position="873"/>
        <end position="912"/>
    </location>
</feature>
<reference evidence="11 12" key="1">
    <citation type="journal article" date="2012" name="Nature">
        <title>The genomic landscape of species divergence in Ficedula flycatchers.</title>
        <authorList>
            <person name="Ellegren H."/>
            <person name="Smeds L."/>
            <person name="Burri R."/>
            <person name="Olason P.I."/>
            <person name="Backstrom N."/>
            <person name="Kawakami T."/>
            <person name="Kunstner A."/>
            <person name="Makinen H."/>
            <person name="Nadachowska-Brzyska K."/>
            <person name="Qvarnstrom A."/>
            <person name="Uebbing S."/>
            <person name="Wolf J.B."/>
        </authorList>
    </citation>
    <scope>NUCLEOTIDE SEQUENCE [LARGE SCALE GENOMIC DNA]</scope>
</reference>
<dbReference type="Pfam" id="PF13920">
    <property type="entry name" value="zf-C3HC4_3"/>
    <property type="match status" value="1"/>
</dbReference>
<dbReference type="SUPFAM" id="SSF57850">
    <property type="entry name" value="RING/U-box"/>
    <property type="match status" value="1"/>
</dbReference>
<evidence type="ECO:0000313" key="11">
    <source>
        <dbReference type="Ensembl" id="ENSFALP00000017006.1"/>
    </source>
</evidence>
<dbReference type="InterPro" id="IPR017907">
    <property type="entry name" value="Znf_RING_CS"/>
</dbReference>
<evidence type="ECO:0000256" key="2">
    <source>
        <dbReference type="ARBA" id="ARBA00022490"/>
    </source>
</evidence>
<evidence type="ECO:0000256" key="5">
    <source>
        <dbReference type="ARBA" id="ARBA00022833"/>
    </source>
</evidence>
<evidence type="ECO:0000259" key="10">
    <source>
        <dbReference type="PROSITE" id="PS51981"/>
    </source>
</evidence>